<accession>A0ABN9WVG1</accession>
<dbReference type="InterPro" id="IPR036412">
    <property type="entry name" value="HAD-like_sf"/>
</dbReference>
<keyword evidence="3" id="KW-1185">Reference proteome</keyword>
<proteinExistence type="predicted"/>
<feature type="compositionally biased region" description="Low complexity" evidence="1">
    <location>
        <begin position="72"/>
        <end position="116"/>
    </location>
</feature>
<comment type="caution">
    <text evidence="2">The sequence shown here is derived from an EMBL/GenBank/DDBJ whole genome shotgun (WGS) entry which is preliminary data.</text>
</comment>
<feature type="compositionally biased region" description="Low complexity" evidence="1">
    <location>
        <begin position="133"/>
        <end position="172"/>
    </location>
</feature>
<name>A0ABN9WVG1_9DINO</name>
<dbReference type="PANTHER" id="PTHR35134:SF2">
    <property type="entry name" value="NUCLEOTIDASE YQFW-RELATED"/>
    <property type="match status" value="1"/>
</dbReference>
<sequence length="583" mass="60504">MSAGCGPVSAMQQPAPPWQAPGHGPFGSVLPTMLPQPQQQQQWSPPTIPPQPQQQPLPPQGQPQPPQPQPTAPQGSAAAAAPAAAATAPAAAGPLSFGPMAPAPAPAQEAGPQLPAWPFVPGGGRQPEEARFAAGPQHAAASAPLWLQAQQGGAQPSQPAAGPPHAAASAPPWLQAPQGGAPPSQLAAQLGDERAAVVAAVGPGSSHAPRPPWPAQQPAGAPSWGTAPGACGPCGPSLGLDDAMDAGVFLVTEDRVIATEGVDPASPMVGSVAKGALARVVEVAFRPEQMAFRGRLEDPPGWITLLETVTGYRRARRVGQLGPQASGKAAVAVSQAAQQQGLAAMLAPSALPGLGNAEQAPVVIALDVDEVLCRYTDGFRRYLTKHRPDGPLDVQTVFQEAYDAQNKWRHQFALSGGLDRLDAVPGALLALRMLLSAGARLEVVTSRPPVMRESTQALLEGLFGADVFSAMHFIGPGEKGLTCRNIGAAALVDDQLHNVVDATNHGVQCVLFDLKGGYPWGARPEDVPPGVQRMENWSSTCLFLLSVVREASRSAGSRQKVDWMFQYMDARRQAWTAFAGFSG</sequence>
<protein>
    <submittedName>
        <fullName evidence="2">Uncharacterized protein</fullName>
    </submittedName>
</protein>
<feature type="region of interest" description="Disordered" evidence="1">
    <location>
        <begin position="1"/>
        <end position="226"/>
    </location>
</feature>
<dbReference type="PANTHER" id="PTHR35134">
    <property type="entry name" value="NUCLEOTIDASE YQFW-RELATED"/>
    <property type="match status" value="1"/>
</dbReference>
<feature type="compositionally biased region" description="Low complexity" evidence="1">
    <location>
        <begin position="35"/>
        <end position="45"/>
    </location>
</feature>
<dbReference type="EMBL" id="CAUYUJ010019393">
    <property type="protein sequence ID" value="CAK0890839.1"/>
    <property type="molecule type" value="Genomic_DNA"/>
</dbReference>
<dbReference type="InterPro" id="IPR052419">
    <property type="entry name" value="5_3-deoxyribonucleotidase-like"/>
</dbReference>
<evidence type="ECO:0000256" key="1">
    <source>
        <dbReference type="SAM" id="MobiDB-lite"/>
    </source>
</evidence>
<evidence type="ECO:0000313" key="2">
    <source>
        <dbReference type="EMBL" id="CAK0890839.1"/>
    </source>
</evidence>
<dbReference type="SUPFAM" id="SSF56784">
    <property type="entry name" value="HAD-like"/>
    <property type="match status" value="1"/>
</dbReference>
<dbReference type="Proteomes" id="UP001189429">
    <property type="component" value="Unassembled WGS sequence"/>
</dbReference>
<reference evidence="2" key="1">
    <citation type="submission" date="2023-10" db="EMBL/GenBank/DDBJ databases">
        <authorList>
            <person name="Chen Y."/>
            <person name="Shah S."/>
            <person name="Dougan E. K."/>
            <person name="Thang M."/>
            <person name="Chan C."/>
        </authorList>
    </citation>
    <scope>NUCLEOTIDE SEQUENCE [LARGE SCALE GENOMIC DNA]</scope>
</reference>
<feature type="compositionally biased region" description="Pro residues" evidence="1">
    <location>
        <begin position="46"/>
        <end position="71"/>
    </location>
</feature>
<feature type="compositionally biased region" description="Low complexity" evidence="1">
    <location>
        <begin position="216"/>
        <end position="226"/>
    </location>
</feature>
<organism evidence="2 3">
    <name type="scientific">Prorocentrum cordatum</name>
    <dbReference type="NCBI Taxonomy" id="2364126"/>
    <lineage>
        <taxon>Eukaryota</taxon>
        <taxon>Sar</taxon>
        <taxon>Alveolata</taxon>
        <taxon>Dinophyceae</taxon>
        <taxon>Prorocentrales</taxon>
        <taxon>Prorocentraceae</taxon>
        <taxon>Prorocentrum</taxon>
    </lineage>
</organism>
<dbReference type="Gene3D" id="3.40.50.1000">
    <property type="entry name" value="HAD superfamily/HAD-like"/>
    <property type="match status" value="1"/>
</dbReference>
<gene>
    <name evidence="2" type="ORF">PCOR1329_LOCUS70940</name>
</gene>
<evidence type="ECO:0000313" key="3">
    <source>
        <dbReference type="Proteomes" id="UP001189429"/>
    </source>
</evidence>
<dbReference type="InterPro" id="IPR023214">
    <property type="entry name" value="HAD_sf"/>
</dbReference>